<keyword evidence="2 7" id="KW-0812">Transmembrane</keyword>
<dbReference type="GO" id="GO:0140359">
    <property type="term" value="F:ABC-type transporter activity"/>
    <property type="evidence" value="ECO:0007669"/>
    <property type="project" value="InterPro"/>
</dbReference>
<dbReference type="InterPro" id="IPR047817">
    <property type="entry name" value="ABC2_TM_bact-type"/>
</dbReference>
<sequence length="768" mass="85822">MQITTGQNGNEIKIESSIVKVVNAQKSYGKGIQKKVVLDNLCLTVPKGSIYGLLGASGCGKTTLLSCIVGRKNLDHGRLSVFGGVPGDRRTGIPGKRVGYMPQELALYIEFTIKEMLEYFGRIYGMDRHQLQEKIDFLVQFLDLPHFDRVIRTLSGGQQRRVSFAVSLLHDPELLILDEPTVGVDPMLRQSIWNHLIRLAKEEGKTIIITTHYIEEARQASMVGLMRNGHLLAEAPPSTLLEQFNLPSLEDVFLKLCVKHEINDSHDIPTKIPTGTRSLSGTLRKLPLVSDLTLTNTAKRQKRGGSLVYPGSTAMAEDYSIQAISYMKAPEETEFQKIKRRLSMKKKPNSGYNDQVSPGCCQMTVPSPSKIWALIMKNLIKMWRNMAQLLFLFLLPAVQVIFFCVAIGQDPIDLKFAVVNHEVANLTSNCTVTTGCDFTTISCRLLESIFTNSSTLVMVPFETDELAREAVAKGEVWGMAIVPETFTKYFLKRLWSSLDVDNETLVQSSIQVNLDMSNQQVAFQLQKALHEGYQSFFRQLLTDCEFPPEMGDLPLVFKNPVYGDLHPNFTEFMAPGIIILIIFFLALSLTGDIFVTERRDGLLDRSWIAGVLPSEILISHVFTQFLVLAGQTAITLVFIFLVFNIKCEGPLGWIVGLTLLQGTAGMCYGLLLSTIFNDVAATIQFSIGSFYPCLLLSGILWPLEGMPWYLKTISWYLPCTAACQAMRDVMSRGWGIMHPSVYLGYVSTLSWISVFIILSWIVIKVKSS</sequence>
<dbReference type="PROSITE" id="PS50893">
    <property type="entry name" value="ABC_TRANSPORTER_2"/>
    <property type="match status" value="1"/>
</dbReference>
<organism evidence="10">
    <name type="scientific">Tigriopus japonicus</name>
    <name type="common">Copepod</name>
    <dbReference type="NCBI Taxonomy" id="158387"/>
    <lineage>
        <taxon>Eukaryota</taxon>
        <taxon>Metazoa</taxon>
        <taxon>Ecdysozoa</taxon>
        <taxon>Arthropoda</taxon>
        <taxon>Crustacea</taxon>
        <taxon>Multicrustacea</taxon>
        <taxon>Hexanauplia</taxon>
        <taxon>Copepoda</taxon>
        <taxon>Harpacticoida</taxon>
        <taxon>Harpacticidae</taxon>
        <taxon>Tigriopus</taxon>
    </lineage>
</organism>
<comment type="subcellular location">
    <subcellularLocation>
        <location evidence="1">Membrane</location>
        <topology evidence="1">Multi-pass membrane protein</topology>
    </subcellularLocation>
</comment>
<dbReference type="InterPro" id="IPR003439">
    <property type="entry name" value="ABC_transporter-like_ATP-bd"/>
</dbReference>
<evidence type="ECO:0000313" key="10">
    <source>
        <dbReference type="EMBL" id="AHK05670.1"/>
    </source>
</evidence>
<evidence type="ECO:0000256" key="5">
    <source>
        <dbReference type="ARBA" id="ARBA00022989"/>
    </source>
</evidence>
<feature type="transmembrane region" description="Helical" evidence="7">
    <location>
        <begin position="651"/>
        <end position="672"/>
    </location>
</feature>
<feature type="domain" description="ABC transporter" evidence="8">
    <location>
        <begin position="19"/>
        <end position="253"/>
    </location>
</feature>
<proteinExistence type="evidence at transcript level"/>
<dbReference type="InterPro" id="IPR013525">
    <property type="entry name" value="ABC2_TM"/>
</dbReference>
<dbReference type="InterPro" id="IPR017871">
    <property type="entry name" value="ABC_transporter-like_CS"/>
</dbReference>
<feature type="domain" description="ABC transmembrane type-2" evidence="9">
    <location>
        <begin position="538"/>
        <end position="766"/>
    </location>
</feature>
<dbReference type="Pfam" id="PF12698">
    <property type="entry name" value="ABC2_membrane_3"/>
    <property type="match status" value="1"/>
</dbReference>
<evidence type="ECO:0000256" key="4">
    <source>
        <dbReference type="ARBA" id="ARBA00022840"/>
    </source>
</evidence>
<evidence type="ECO:0000256" key="2">
    <source>
        <dbReference type="ARBA" id="ARBA00022692"/>
    </source>
</evidence>
<dbReference type="GO" id="GO:0016020">
    <property type="term" value="C:membrane"/>
    <property type="evidence" value="ECO:0007669"/>
    <property type="project" value="UniProtKB-SubCell"/>
</dbReference>
<dbReference type="AlphaFoldDB" id="A0A0A7AS98"/>
<keyword evidence="5 7" id="KW-1133">Transmembrane helix</keyword>
<keyword evidence="6 7" id="KW-0472">Membrane</keyword>
<keyword evidence="4 10" id="KW-0067">ATP-binding</keyword>
<name>A0A0A7AS98_TIGJA</name>
<evidence type="ECO:0000259" key="9">
    <source>
        <dbReference type="PROSITE" id="PS51012"/>
    </source>
</evidence>
<dbReference type="Gene3D" id="3.40.50.300">
    <property type="entry name" value="P-loop containing nucleotide triphosphate hydrolases"/>
    <property type="match status" value="1"/>
</dbReference>
<dbReference type="GO" id="GO:0016887">
    <property type="term" value="F:ATP hydrolysis activity"/>
    <property type="evidence" value="ECO:0007669"/>
    <property type="project" value="InterPro"/>
</dbReference>
<feature type="transmembrane region" description="Helical" evidence="7">
    <location>
        <begin position="386"/>
        <end position="408"/>
    </location>
</feature>
<evidence type="ECO:0000256" key="1">
    <source>
        <dbReference type="ARBA" id="ARBA00004141"/>
    </source>
</evidence>
<dbReference type="PROSITE" id="PS51012">
    <property type="entry name" value="ABC_TM2"/>
    <property type="match status" value="1"/>
</dbReference>
<dbReference type="GO" id="GO:0005524">
    <property type="term" value="F:ATP binding"/>
    <property type="evidence" value="ECO:0007669"/>
    <property type="project" value="UniProtKB-KW"/>
</dbReference>
<accession>A0A0A7AS98</accession>
<feature type="transmembrane region" description="Helical" evidence="7">
    <location>
        <begin position="572"/>
        <end position="595"/>
    </location>
</feature>
<dbReference type="EMBL" id="KF906305">
    <property type="protein sequence ID" value="AHK05670.1"/>
    <property type="molecule type" value="mRNA"/>
</dbReference>
<dbReference type="InterPro" id="IPR003593">
    <property type="entry name" value="AAA+_ATPase"/>
</dbReference>
<dbReference type="CDD" id="cd03230">
    <property type="entry name" value="ABC_DR_subfamily_A"/>
    <property type="match status" value="1"/>
</dbReference>
<dbReference type="PROSITE" id="PS00211">
    <property type="entry name" value="ABC_TRANSPORTER_1"/>
    <property type="match status" value="1"/>
</dbReference>
<dbReference type="PANTHER" id="PTHR43038:SF3">
    <property type="entry name" value="ABC TRANSPORTER G FAMILY MEMBER 20 ISOFORM X1"/>
    <property type="match status" value="1"/>
</dbReference>
<reference evidence="10" key="1">
    <citation type="submission" date="2013-11" db="EMBL/GenBank/DDBJ databases">
        <title>The ABC transporter gene family of the intertidal copepod, Tigriopus japonicus.</title>
        <authorList>
            <person name="Rhee J.-S."/>
            <person name="Kim B.-M."/>
            <person name="Jeong C.-B."/>
            <person name="Lee J.-S."/>
        </authorList>
    </citation>
    <scope>NUCLEOTIDE SEQUENCE</scope>
</reference>
<evidence type="ECO:0000256" key="3">
    <source>
        <dbReference type="ARBA" id="ARBA00022741"/>
    </source>
</evidence>
<evidence type="ECO:0000259" key="8">
    <source>
        <dbReference type="PROSITE" id="PS50893"/>
    </source>
</evidence>
<protein>
    <submittedName>
        <fullName evidence="10">ATP-binding cassette transporter sub-family H 139282</fullName>
    </submittedName>
</protein>
<dbReference type="PANTHER" id="PTHR43038">
    <property type="entry name" value="ATP-BINDING CASSETTE, SUB-FAMILY H, MEMBER 1"/>
    <property type="match status" value="1"/>
</dbReference>
<dbReference type="SUPFAM" id="SSF52540">
    <property type="entry name" value="P-loop containing nucleoside triphosphate hydrolases"/>
    <property type="match status" value="1"/>
</dbReference>
<evidence type="ECO:0000256" key="6">
    <source>
        <dbReference type="ARBA" id="ARBA00023136"/>
    </source>
</evidence>
<feature type="transmembrane region" description="Helical" evidence="7">
    <location>
        <begin position="742"/>
        <end position="763"/>
    </location>
</feature>
<dbReference type="Pfam" id="PF00005">
    <property type="entry name" value="ABC_tran"/>
    <property type="match status" value="1"/>
</dbReference>
<dbReference type="InterPro" id="IPR027417">
    <property type="entry name" value="P-loop_NTPase"/>
</dbReference>
<feature type="transmembrane region" description="Helical" evidence="7">
    <location>
        <begin position="679"/>
        <end position="701"/>
    </location>
</feature>
<evidence type="ECO:0000256" key="7">
    <source>
        <dbReference type="SAM" id="Phobius"/>
    </source>
</evidence>
<dbReference type="SMART" id="SM00382">
    <property type="entry name" value="AAA"/>
    <property type="match status" value="1"/>
</dbReference>
<keyword evidence="3" id="KW-0547">Nucleotide-binding</keyword>
<feature type="transmembrane region" description="Helical" evidence="7">
    <location>
        <begin position="616"/>
        <end position="645"/>
    </location>
</feature>